<evidence type="ECO:0000256" key="2">
    <source>
        <dbReference type="SAM" id="Phobius"/>
    </source>
</evidence>
<evidence type="ECO:0000313" key="4">
    <source>
        <dbReference type="Proteomes" id="UP000297741"/>
    </source>
</evidence>
<proteinExistence type="predicted"/>
<sequence length="442" mass="47979">MRIDHERPAPDTEAHVIAPLILTLPDGRRLTARKWSLSGIRDAILTGEDLTDARLMIPFQGIEVGFPVLLNPSADGTFWAFEGLTGRQREALGLFYRNLMTGKMAATDEVITALDTPVDLVPMGETDEEKAVGMAKVKPRALRVVWNLVYYTLLLAVVGGYLGSLVWKRLDHVPLSNARYVAPYVELAAPNAGFVAQIVAADQTAVTAGALLILMTDPEADAGLADVRGLITQAERRLADVEARQNAHLAGRAAARAAAADPDQFDAGVSVLPGDFHDIRQRLEQDARMIALELRALRAERGRLRDRARALEVLAPASGRVDRVLVAQAAYQRVGTPLLVFETDAPRRVLGWLDASEAAHVWQGMRASVRYSVSGETRTAAATVTAIEAGTDPMRPDAYGLVVHLELAGLTLADTRALLPHNAAVEVRLHRDLAQRWFGIGD</sequence>
<keyword evidence="4" id="KW-1185">Reference proteome</keyword>
<feature type="coiled-coil region" evidence="1">
    <location>
        <begin position="280"/>
        <end position="314"/>
    </location>
</feature>
<keyword evidence="2" id="KW-1133">Transmembrane helix</keyword>
<feature type="transmembrane region" description="Helical" evidence="2">
    <location>
        <begin position="144"/>
        <end position="167"/>
    </location>
</feature>
<dbReference type="InterPro" id="IPR050739">
    <property type="entry name" value="MFP"/>
</dbReference>
<dbReference type="PANTHER" id="PTHR30386">
    <property type="entry name" value="MEMBRANE FUSION SUBUNIT OF EMRAB-TOLC MULTIDRUG EFFLUX PUMP"/>
    <property type="match status" value="1"/>
</dbReference>
<name>A0ABY2KIS8_9RHOB</name>
<keyword evidence="2" id="KW-0472">Membrane</keyword>
<keyword evidence="1" id="KW-0175">Coiled coil</keyword>
<gene>
    <name evidence="3" type="ORF">EEB11_15030</name>
</gene>
<organism evidence="3 4">
    <name type="scientific">Pseudotabrizicola sediminis</name>
    <dbReference type="NCBI Taxonomy" id="2486418"/>
    <lineage>
        <taxon>Bacteria</taxon>
        <taxon>Pseudomonadati</taxon>
        <taxon>Pseudomonadota</taxon>
        <taxon>Alphaproteobacteria</taxon>
        <taxon>Rhodobacterales</taxon>
        <taxon>Paracoccaceae</taxon>
        <taxon>Pseudotabrizicola</taxon>
    </lineage>
</organism>
<protein>
    <submittedName>
        <fullName evidence="3">HlyD family efflux transporter periplasmic adaptor subunit</fullName>
    </submittedName>
</protein>
<dbReference type="Proteomes" id="UP000297741">
    <property type="component" value="Unassembled WGS sequence"/>
</dbReference>
<evidence type="ECO:0000313" key="3">
    <source>
        <dbReference type="EMBL" id="TGD42268.1"/>
    </source>
</evidence>
<reference evidence="3 4" key="1">
    <citation type="submission" date="2018-11" db="EMBL/GenBank/DDBJ databases">
        <title>Tabrizicola sp. isolated from sediment of alpine lake.</title>
        <authorList>
            <person name="Liu Z."/>
        </authorList>
    </citation>
    <scope>NUCLEOTIDE SEQUENCE [LARGE SCALE GENOMIC DNA]</scope>
    <source>
        <strain evidence="3 4">DRYC-M-16</strain>
    </source>
</reference>
<keyword evidence="2" id="KW-0812">Transmembrane</keyword>
<dbReference type="EMBL" id="RPEM01000010">
    <property type="protein sequence ID" value="TGD42268.1"/>
    <property type="molecule type" value="Genomic_DNA"/>
</dbReference>
<evidence type="ECO:0000256" key="1">
    <source>
        <dbReference type="SAM" id="Coils"/>
    </source>
</evidence>
<accession>A0ABY2KIS8</accession>
<comment type="caution">
    <text evidence="3">The sequence shown here is derived from an EMBL/GenBank/DDBJ whole genome shotgun (WGS) entry which is preliminary data.</text>
</comment>